<dbReference type="CDD" id="cd06587">
    <property type="entry name" value="VOC"/>
    <property type="match status" value="1"/>
</dbReference>
<sequence>MSLTAVMITMDCAEPQELAQWWATALGGEIAQEHGDFVIVRAKPLALGFQRVAEERRDKNRVHVDFAAAPGTDMAGQVERLVALGASVVGEHAVPGLTWTVLQDPAGNEFCVH</sequence>
<proteinExistence type="predicted"/>
<evidence type="ECO:0000313" key="3">
    <source>
        <dbReference type="Proteomes" id="UP000035932"/>
    </source>
</evidence>
<dbReference type="InterPro" id="IPR037523">
    <property type="entry name" value="VOC_core"/>
</dbReference>
<dbReference type="PANTHER" id="PTHR35908">
    <property type="entry name" value="HYPOTHETICAL FUSION PROTEIN"/>
    <property type="match status" value="1"/>
</dbReference>
<dbReference type="PATRIC" id="fig|66430.4.peg.1647"/>
<dbReference type="SUPFAM" id="SSF54593">
    <property type="entry name" value="Glyoxalase/Bleomycin resistance protein/Dihydroxybiphenyl dioxygenase"/>
    <property type="match status" value="1"/>
</dbReference>
<dbReference type="PANTHER" id="PTHR35908:SF1">
    <property type="entry name" value="CONSERVED PROTEIN"/>
    <property type="match status" value="1"/>
</dbReference>
<dbReference type="EMBL" id="LFML01000163">
    <property type="protein sequence ID" value="KMO93524.1"/>
    <property type="molecule type" value="Genomic_DNA"/>
</dbReference>
<dbReference type="Proteomes" id="UP000035932">
    <property type="component" value="Unassembled WGS sequence"/>
</dbReference>
<dbReference type="InterPro" id="IPR041581">
    <property type="entry name" value="Glyoxalase_6"/>
</dbReference>
<name>A0A0J6XEJ9_9ACTN</name>
<feature type="domain" description="VOC" evidence="1">
    <location>
        <begin position="4"/>
        <end position="113"/>
    </location>
</feature>
<dbReference type="OrthoDB" id="15077at2"/>
<dbReference type="AlphaFoldDB" id="A0A0J6XEJ9"/>
<keyword evidence="3" id="KW-1185">Reference proteome</keyword>
<dbReference type="PROSITE" id="PS51819">
    <property type="entry name" value="VOC"/>
    <property type="match status" value="1"/>
</dbReference>
<dbReference type="RefSeq" id="WP_048480918.1">
    <property type="nucleotide sequence ID" value="NZ_JBIRUD010000003.1"/>
</dbReference>
<dbReference type="InterPro" id="IPR029068">
    <property type="entry name" value="Glyas_Bleomycin-R_OHBP_Dase"/>
</dbReference>
<dbReference type="STRING" id="66430.ACS04_34480"/>
<dbReference type="Pfam" id="PF18029">
    <property type="entry name" value="Glyoxalase_6"/>
    <property type="match status" value="1"/>
</dbReference>
<gene>
    <name evidence="2" type="ORF">ACS04_34480</name>
</gene>
<protein>
    <submittedName>
        <fullName evidence="2">Glyoxalase</fullName>
    </submittedName>
</protein>
<organism evidence="2 3">
    <name type="scientific">Streptomyces roseus</name>
    <dbReference type="NCBI Taxonomy" id="66430"/>
    <lineage>
        <taxon>Bacteria</taxon>
        <taxon>Bacillati</taxon>
        <taxon>Actinomycetota</taxon>
        <taxon>Actinomycetes</taxon>
        <taxon>Kitasatosporales</taxon>
        <taxon>Streptomycetaceae</taxon>
        <taxon>Streptomyces</taxon>
    </lineage>
</organism>
<dbReference type="Gene3D" id="3.10.180.10">
    <property type="entry name" value="2,3-Dihydroxybiphenyl 1,2-Dioxygenase, domain 1"/>
    <property type="match status" value="1"/>
</dbReference>
<evidence type="ECO:0000259" key="1">
    <source>
        <dbReference type="PROSITE" id="PS51819"/>
    </source>
</evidence>
<comment type="caution">
    <text evidence="2">The sequence shown here is derived from an EMBL/GenBank/DDBJ whole genome shotgun (WGS) entry which is preliminary data.</text>
</comment>
<accession>A0A0J6XEJ9</accession>
<evidence type="ECO:0000313" key="2">
    <source>
        <dbReference type="EMBL" id="KMO93524.1"/>
    </source>
</evidence>
<reference evidence="2 3" key="1">
    <citation type="submission" date="2015-06" db="EMBL/GenBank/DDBJ databases">
        <title>Recapitulation of the evolution of biosynthetic gene clusters reveals hidden chemical diversity on bacterial genomes.</title>
        <authorList>
            <person name="Cruz-Morales P."/>
            <person name="Martinez-Guerrero C."/>
            <person name="Morales-Escalante M.A."/>
            <person name="Yanez-Guerra L.A."/>
            <person name="Kopp J.F."/>
            <person name="Feldmann J."/>
            <person name="Ramos-Aboites H.E."/>
            <person name="Barona-Gomez F."/>
        </authorList>
    </citation>
    <scope>NUCLEOTIDE SEQUENCE [LARGE SCALE GENOMIC DNA]</scope>
    <source>
        <strain evidence="2 3">ATCC 31245</strain>
    </source>
</reference>